<comment type="similarity">
    <text evidence="2 8">Belongs to the SLD2 family.</text>
</comment>
<keyword evidence="11" id="KW-1185">Reference proteome</keyword>
<dbReference type="InterPro" id="IPR021110">
    <property type="entry name" value="DNA_rep_checkpnt_protein"/>
</dbReference>
<feature type="region of interest" description="Disordered" evidence="9">
    <location>
        <begin position="244"/>
        <end position="268"/>
    </location>
</feature>
<feature type="compositionally biased region" description="Basic and acidic residues" evidence="9">
    <location>
        <begin position="454"/>
        <end position="466"/>
    </location>
</feature>
<feature type="compositionally biased region" description="Polar residues" evidence="9">
    <location>
        <begin position="94"/>
        <end position="112"/>
    </location>
</feature>
<comment type="caution">
    <text evidence="10">The sequence shown here is derived from an EMBL/GenBank/DDBJ whole genome shotgun (WGS) entry which is preliminary data.</text>
</comment>
<evidence type="ECO:0000256" key="8">
    <source>
        <dbReference type="RuleBase" id="RU367067"/>
    </source>
</evidence>
<dbReference type="Gene3D" id="1.10.10.1460">
    <property type="match status" value="1"/>
</dbReference>
<evidence type="ECO:0000256" key="4">
    <source>
        <dbReference type="ARBA" id="ARBA00022705"/>
    </source>
</evidence>
<feature type="compositionally biased region" description="Basic residues" evidence="9">
    <location>
        <begin position="372"/>
        <end position="386"/>
    </location>
</feature>
<feature type="compositionally biased region" description="Basic and acidic residues" evidence="9">
    <location>
        <begin position="32"/>
        <end position="67"/>
    </location>
</feature>
<evidence type="ECO:0000256" key="7">
    <source>
        <dbReference type="ARBA" id="ARBA00025253"/>
    </source>
</evidence>
<dbReference type="CDD" id="cd22289">
    <property type="entry name" value="RecQL4_SLD2_NTD"/>
    <property type="match status" value="1"/>
</dbReference>
<dbReference type="GO" id="GO:0003688">
    <property type="term" value="F:DNA replication origin binding"/>
    <property type="evidence" value="ECO:0007669"/>
    <property type="project" value="TreeGrafter"/>
</dbReference>
<keyword evidence="4 8" id="KW-0235">DNA replication</keyword>
<comment type="function">
    <text evidence="7 8">Has a role in the initiation of DNA replication. Required at S-phase checkpoint.</text>
</comment>
<dbReference type="PANTHER" id="PTHR28124:SF1">
    <property type="entry name" value="DNA REPLICATION REGULATOR SLD2"/>
    <property type="match status" value="1"/>
</dbReference>
<sequence>MTEEEHAQLKDRSDSLRVELKIWEKSFASANDGRKASRDDIKQNPDIAAKYKEYNKTRDILSGKAVKEPLPPHPPSPTNRQTPRKRKHEEEPQIQASKRLQMQIQTHRTPSKTPLKGSLQPWEIDPYESPSMIRNLFTPYKKALGPTPQKDGVVLGLFDMLQEDVTPTSFAKVVQCISNPAIQATPRKNITEVSLRHSRTPASAGKRYLLDSFVTPAKSRVSQNAGGQTPSSVSKLHFSTPSFLRRDSQRHLPPVKENEDGGPELSPQMVRVPRKPLVRGLSSMLAGLRKLEEDAADDDLEALHEMEAEEAGLTRPMLKEAAKGSKAAAKIIPPDVLVEDSQNGLLGGLDDEALLDSEPDEDKGRDGQPLKVYKKKGQKRTTRKVTMKPTRSKPSAQPHDHQDELSYQDPDTVPETQLLDDPTDGLGEARNFDSDSQSEYTASEGGTRYRRPNQNKDRRANKDGKVKTAARKVTALASQNFKRLKLRNSGAKGGPAHNSRFRRKR</sequence>
<evidence type="ECO:0000256" key="1">
    <source>
        <dbReference type="ARBA" id="ARBA00004123"/>
    </source>
</evidence>
<organism evidence="10 11">
    <name type="scientific">Hyphodiscus hymeniophilus</name>
    <dbReference type="NCBI Taxonomy" id="353542"/>
    <lineage>
        <taxon>Eukaryota</taxon>
        <taxon>Fungi</taxon>
        <taxon>Dikarya</taxon>
        <taxon>Ascomycota</taxon>
        <taxon>Pezizomycotina</taxon>
        <taxon>Leotiomycetes</taxon>
        <taxon>Helotiales</taxon>
        <taxon>Hyphodiscaceae</taxon>
        <taxon>Hyphodiscus</taxon>
    </lineage>
</organism>
<dbReference type="Pfam" id="PF11719">
    <property type="entry name" value="Drc1-Sld2"/>
    <property type="match status" value="1"/>
</dbReference>
<dbReference type="GO" id="GO:1902977">
    <property type="term" value="P:mitotic DNA replication preinitiation complex assembly"/>
    <property type="evidence" value="ECO:0007669"/>
    <property type="project" value="TreeGrafter"/>
</dbReference>
<dbReference type="GO" id="GO:0031261">
    <property type="term" value="C:DNA replication preinitiation complex"/>
    <property type="evidence" value="ECO:0007669"/>
    <property type="project" value="TreeGrafter"/>
</dbReference>
<evidence type="ECO:0000256" key="3">
    <source>
        <dbReference type="ARBA" id="ARBA00018363"/>
    </source>
</evidence>
<accession>A0A9P6VG36</accession>
<evidence type="ECO:0000256" key="6">
    <source>
        <dbReference type="ARBA" id="ARBA00023306"/>
    </source>
</evidence>
<dbReference type="GO" id="GO:0006270">
    <property type="term" value="P:DNA replication initiation"/>
    <property type="evidence" value="ECO:0007669"/>
    <property type="project" value="UniProtKB-UniRule"/>
</dbReference>
<name>A0A9P6VG36_9HELO</name>
<keyword evidence="5 8" id="KW-0539">Nucleus</keyword>
<protein>
    <recommendedName>
        <fullName evidence="3 8">DNA replication regulator SLD2</fullName>
    </recommendedName>
</protein>
<dbReference type="Proteomes" id="UP000785200">
    <property type="component" value="Unassembled WGS sequence"/>
</dbReference>
<dbReference type="GO" id="GO:0000727">
    <property type="term" value="P:double-strand break repair via break-induced replication"/>
    <property type="evidence" value="ECO:0007669"/>
    <property type="project" value="TreeGrafter"/>
</dbReference>
<evidence type="ECO:0000256" key="5">
    <source>
        <dbReference type="ARBA" id="ARBA00023242"/>
    </source>
</evidence>
<feature type="compositionally biased region" description="Basic and acidic residues" evidence="9">
    <location>
        <begin position="244"/>
        <end position="259"/>
    </location>
</feature>
<keyword evidence="6 8" id="KW-0131">Cell cycle</keyword>
<dbReference type="OrthoDB" id="8775810at2759"/>
<evidence type="ECO:0000313" key="10">
    <source>
        <dbReference type="EMBL" id="KAG0647285.1"/>
    </source>
</evidence>
<reference evidence="10" key="1">
    <citation type="submission" date="2019-07" db="EMBL/GenBank/DDBJ databases">
        <title>Hyphodiscus hymeniophilus genome sequencing and assembly.</title>
        <authorList>
            <person name="Kramer G."/>
            <person name="Nodwell J."/>
        </authorList>
    </citation>
    <scope>NUCLEOTIDE SEQUENCE</scope>
    <source>
        <strain evidence="10">ATCC 34498</strain>
    </source>
</reference>
<feature type="region of interest" description="Disordered" evidence="9">
    <location>
        <begin position="29"/>
        <end position="120"/>
    </location>
</feature>
<gene>
    <name evidence="10" type="ORF">D0Z07_7268</name>
</gene>
<dbReference type="GO" id="GO:0003697">
    <property type="term" value="F:single-stranded DNA binding"/>
    <property type="evidence" value="ECO:0007669"/>
    <property type="project" value="TreeGrafter"/>
</dbReference>
<dbReference type="AlphaFoldDB" id="A0A9P6VG36"/>
<evidence type="ECO:0000256" key="2">
    <source>
        <dbReference type="ARBA" id="ARBA00007276"/>
    </source>
</evidence>
<feature type="region of interest" description="Disordered" evidence="9">
    <location>
        <begin position="309"/>
        <end position="505"/>
    </location>
</feature>
<dbReference type="EMBL" id="VNKQ01000013">
    <property type="protein sequence ID" value="KAG0647285.1"/>
    <property type="molecule type" value="Genomic_DNA"/>
</dbReference>
<dbReference type="InterPro" id="IPR040203">
    <property type="entry name" value="Sld2"/>
</dbReference>
<dbReference type="PANTHER" id="PTHR28124">
    <property type="entry name" value="DNA REPLICATION REGULATOR SLD2"/>
    <property type="match status" value="1"/>
</dbReference>
<evidence type="ECO:0000313" key="11">
    <source>
        <dbReference type="Proteomes" id="UP000785200"/>
    </source>
</evidence>
<proteinExistence type="inferred from homology"/>
<feature type="compositionally biased region" description="Acidic residues" evidence="9">
    <location>
        <begin position="349"/>
        <end position="361"/>
    </location>
</feature>
<evidence type="ECO:0000256" key="9">
    <source>
        <dbReference type="SAM" id="MobiDB-lite"/>
    </source>
</evidence>
<dbReference type="FunFam" id="1.10.10.1460:FF:000001">
    <property type="entry name" value="DNA replication regulator Sld2"/>
    <property type="match status" value="1"/>
</dbReference>
<comment type="subcellular location">
    <subcellularLocation>
        <location evidence="1 8">Nucleus</location>
    </subcellularLocation>
</comment>